<dbReference type="PANTHER" id="PTHR43883">
    <property type="entry name" value="SLR0207 PROTEIN"/>
    <property type="match status" value="1"/>
</dbReference>
<dbReference type="EMBL" id="CP124755">
    <property type="protein sequence ID" value="WGZ89844.1"/>
    <property type="molecule type" value="Genomic_DNA"/>
</dbReference>
<evidence type="ECO:0000259" key="1">
    <source>
        <dbReference type="Pfam" id="PF09414"/>
    </source>
</evidence>
<sequence length="239" mass="27958">MHFIKYPKTLALERLKVNDVCYPLPIPTGHCLVVEEKMDGTQLGLSFDAHAQPVLQSRGTIITLETEFAWMKAWVWQHYSALYDCLGQRYIMFGEWLWAKHTLFYDLLPSYWLEFDVYDRESQQFLSTIARQALLTHLDFLSSVRVLACSQQTTLNELGLLIGQSVFMSPNAYAKLPASALNHTDTSGLMEGLYLKMENTDYVVQRYKLIRPEFIRFIQQQTIHWQRRSLIKNQLKEIQ</sequence>
<dbReference type="KEGG" id="tdu:QJT80_10050"/>
<dbReference type="InterPro" id="IPR052732">
    <property type="entry name" value="Cell-binding_unc_protein"/>
</dbReference>
<dbReference type="Pfam" id="PF09414">
    <property type="entry name" value="RNA_ligase"/>
    <property type="match status" value="1"/>
</dbReference>
<dbReference type="AlphaFoldDB" id="A0AA95H6C5"/>
<dbReference type="PANTHER" id="PTHR43883:SF1">
    <property type="entry name" value="GLUCONOKINASE"/>
    <property type="match status" value="1"/>
</dbReference>
<dbReference type="Proteomes" id="UP001300672">
    <property type="component" value="Chromosome"/>
</dbReference>
<reference evidence="2" key="1">
    <citation type="journal article" date="2023" name="Int. J. Mol. Sci.">
        <title>Metagenomics Revealed a New Genus 'Candidatus Thiocaldithrix dubininis' gen. nov., sp. nov. and a New Species 'Candidatus Thiothrix putei' sp. nov. in the Family Thiotrichaceae, Some Members of Which Have Traits of Both Na+- and H+-Motive Energetics.</title>
        <authorList>
            <person name="Ravin N.V."/>
            <person name="Muntyan M.S."/>
            <person name="Smolyakov D.D."/>
            <person name="Rudenko T.S."/>
            <person name="Beletsky A.V."/>
            <person name="Mardanov A.V."/>
            <person name="Grabovich M.Y."/>
        </authorList>
    </citation>
    <scope>NUCLEOTIDE SEQUENCE</scope>
    <source>
        <strain evidence="2">GKL-01</strain>
    </source>
</reference>
<gene>
    <name evidence="2" type="ORF">QJT80_10050</name>
</gene>
<accession>A0AA95H6C5</accession>
<evidence type="ECO:0000313" key="2">
    <source>
        <dbReference type="EMBL" id="WGZ89844.1"/>
    </source>
</evidence>
<protein>
    <submittedName>
        <fullName evidence="2">RNA ligase family protein</fullName>
    </submittedName>
</protein>
<reference evidence="2" key="2">
    <citation type="submission" date="2023-04" db="EMBL/GenBank/DDBJ databases">
        <authorList>
            <person name="Beletskiy A.V."/>
            <person name="Mardanov A.V."/>
            <person name="Ravin N.V."/>
        </authorList>
    </citation>
    <scope>NUCLEOTIDE SEQUENCE</scope>
    <source>
        <strain evidence="2">GKL-01</strain>
    </source>
</reference>
<organism evidence="2">
    <name type="scientific">Candidatus Thiocaldithrix dubininis</name>
    <dbReference type="NCBI Taxonomy" id="3080823"/>
    <lineage>
        <taxon>Bacteria</taxon>
        <taxon>Pseudomonadati</taxon>
        <taxon>Pseudomonadota</taxon>
        <taxon>Gammaproteobacteria</taxon>
        <taxon>Thiotrichales</taxon>
        <taxon>Thiotrichaceae</taxon>
        <taxon>Candidatus Thiocaldithrix</taxon>
    </lineage>
</organism>
<feature type="domain" description="RNA ligase" evidence="1">
    <location>
        <begin position="32"/>
        <end position="208"/>
    </location>
</feature>
<keyword evidence="2" id="KW-0436">Ligase</keyword>
<dbReference type="Gene3D" id="3.30.470.30">
    <property type="entry name" value="DNA ligase/mRNA capping enzyme"/>
    <property type="match status" value="1"/>
</dbReference>
<dbReference type="GO" id="GO:0016874">
    <property type="term" value="F:ligase activity"/>
    <property type="evidence" value="ECO:0007669"/>
    <property type="project" value="UniProtKB-KW"/>
</dbReference>
<dbReference type="SUPFAM" id="SSF56091">
    <property type="entry name" value="DNA ligase/mRNA capping enzyme, catalytic domain"/>
    <property type="match status" value="1"/>
</dbReference>
<proteinExistence type="predicted"/>
<name>A0AA95H6C5_9GAMM</name>
<dbReference type="InterPro" id="IPR021122">
    <property type="entry name" value="RNA_ligase_dom_REL/Rnl2"/>
</dbReference>